<dbReference type="PANTHER" id="PTHR43133">
    <property type="entry name" value="RNA POLYMERASE ECF-TYPE SIGMA FACTO"/>
    <property type="match status" value="1"/>
</dbReference>
<dbReference type="GO" id="GO:0003677">
    <property type="term" value="F:DNA binding"/>
    <property type="evidence" value="ECO:0007669"/>
    <property type="project" value="UniProtKB-KW"/>
</dbReference>
<protein>
    <submittedName>
        <fullName evidence="9">Sigma-70 family RNA polymerase sigma factor</fullName>
    </submittedName>
</protein>
<reference evidence="10" key="1">
    <citation type="submission" date="2019-08" db="EMBL/GenBank/DDBJ databases">
        <title>Limnoglobus roseus gen. nov., sp. nov., a novel freshwater planctomycete with a giant genome from the family Gemmataceae.</title>
        <authorList>
            <person name="Kulichevskaya I.S."/>
            <person name="Naumoff D.G."/>
            <person name="Miroshnikov K."/>
            <person name="Ivanova A."/>
            <person name="Philippov D.A."/>
            <person name="Hakobyan A."/>
            <person name="Rijpstra I.C."/>
            <person name="Sinninghe Damste J.S."/>
            <person name="Liesack W."/>
            <person name="Dedysh S.N."/>
        </authorList>
    </citation>
    <scope>NUCLEOTIDE SEQUENCE [LARGE SCALE GENOMIC DNA]</scope>
    <source>
        <strain evidence="10">PX52</strain>
    </source>
</reference>
<evidence type="ECO:0000259" key="8">
    <source>
        <dbReference type="Pfam" id="PF08281"/>
    </source>
</evidence>
<dbReference type="Pfam" id="PF08281">
    <property type="entry name" value="Sigma70_r4_2"/>
    <property type="match status" value="1"/>
</dbReference>
<dbReference type="Proteomes" id="UP000324974">
    <property type="component" value="Chromosome"/>
</dbReference>
<evidence type="ECO:0000259" key="7">
    <source>
        <dbReference type="Pfam" id="PF04542"/>
    </source>
</evidence>
<dbReference type="InterPro" id="IPR007627">
    <property type="entry name" value="RNA_pol_sigma70_r2"/>
</dbReference>
<dbReference type="KEGG" id="lrs:PX52LOC_00123"/>
<evidence type="ECO:0000256" key="1">
    <source>
        <dbReference type="ARBA" id="ARBA00010641"/>
    </source>
</evidence>
<dbReference type="InterPro" id="IPR013324">
    <property type="entry name" value="RNA_pol_sigma_r3/r4-like"/>
</dbReference>
<name>A0A5C1A2D2_9BACT</name>
<dbReference type="RefSeq" id="WP_149108249.1">
    <property type="nucleotide sequence ID" value="NZ_CP042425.1"/>
</dbReference>
<dbReference type="PANTHER" id="PTHR43133:SF8">
    <property type="entry name" value="RNA POLYMERASE SIGMA FACTOR HI_1459-RELATED"/>
    <property type="match status" value="1"/>
</dbReference>
<keyword evidence="3" id="KW-0731">Sigma factor</keyword>
<organism evidence="9 10">
    <name type="scientific">Limnoglobus roseus</name>
    <dbReference type="NCBI Taxonomy" id="2598579"/>
    <lineage>
        <taxon>Bacteria</taxon>
        <taxon>Pseudomonadati</taxon>
        <taxon>Planctomycetota</taxon>
        <taxon>Planctomycetia</taxon>
        <taxon>Gemmatales</taxon>
        <taxon>Gemmataceae</taxon>
        <taxon>Limnoglobus</taxon>
    </lineage>
</organism>
<dbReference type="InterPro" id="IPR013325">
    <property type="entry name" value="RNA_pol_sigma_r2"/>
</dbReference>
<comment type="similarity">
    <text evidence="1">Belongs to the sigma-70 factor family. ECF subfamily.</text>
</comment>
<evidence type="ECO:0000256" key="5">
    <source>
        <dbReference type="ARBA" id="ARBA00023163"/>
    </source>
</evidence>
<feature type="region of interest" description="Disordered" evidence="6">
    <location>
        <begin position="393"/>
        <end position="431"/>
    </location>
</feature>
<feature type="domain" description="RNA polymerase sigma-70 region 2" evidence="7">
    <location>
        <begin position="42"/>
        <end position="103"/>
    </location>
</feature>
<feature type="compositionally biased region" description="Basic and acidic residues" evidence="6">
    <location>
        <begin position="393"/>
        <end position="424"/>
    </location>
</feature>
<evidence type="ECO:0000313" key="10">
    <source>
        <dbReference type="Proteomes" id="UP000324974"/>
    </source>
</evidence>
<dbReference type="Pfam" id="PF04542">
    <property type="entry name" value="Sigma70_r2"/>
    <property type="match status" value="1"/>
</dbReference>
<keyword evidence="2" id="KW-0805">Transcription regulation</keyword>
<evidence type="ECO:0000256" key="2">
    <source>
        <dbReference type="ARBA" id="ARBA00023015"/>
    </source>
</evidence>
<proteinExistence type="inferred from homology"/>
<dbReference type="Gene3D" id="1.10.10.10">
    <property type="entry name" value="Winged helix-like DNA-binding domain superfamily/Winged helix DNA-binding domain"/>
    <property type="match status" value="1"/>
</dbReference>
<dbReference type="EMBL" id="CP042425">
    <property type="protein sequence ID" value="QEL13269.1"/>
    <property type="molecule type" value="Genomic_DNA"/>
</dbReference>
<dbReference type="InterPro" id="IPR036388">
    <property type="entry name" value="WH-like_DNA-bd_sf"/>
</dbReference>
<keyword evidence="5" id="KW-0804">Transcription</keyword>
<evidence type="ECO:0000256" key="6">
    <source>
        <dbReference type="SAM" id="MobiDB-lite"/>
    </source>
</evidence>
<dbReference type="GO" id="GO:0016987">
    <property type="term" value="F:sigma factor activity"/>
    <property type="evidence" value="ECO:0007669"/>
    <property type="project" value="UniProtKB-KW"/>
</dbReference>
<dbReference type="InterPro" id="IPR039425">
    <property type="entry name" value="RNA_pol_sigma-70-like"/>
</dbReference>
<gene>
    <name evidence="9" type="ORF">PX52LOC_00123</name>
</gene>
<sequence length="664" mass="72835">MTTALSTGIRRVAAQLAPDDTPDGELLTRFLANRDEVAFATIVRRHAAMVFGTCRRVIGNAADADDAFQAAFFVLARRAAAFTGRASVGNFLYGVAYHSALKAKAMATKRRLREANAQPPPMTADNSELLRVLDEELARLPEKYREPVVLCELEGKPRREVAVNLGIAEGTISSRLATAHRMLQKRLTARGFGVAGLAALLADRTATASPGLASAAVQAAFTGPTDGVTQLVAEVSKMLFLSKLKLGVAVIGVVVLMVAGVGGFRPGPANADEKLAPKAGEPALIKKLKAEKDEADKLRGTWASKKTSKYPATPADAGGSTYELRFDTDELVIVCTKPGERAEISKLRYVLNPSATPKELNIVGDRMLMLWLYELDGEKLKVAYYGRSEVARPKSFDPKDRPKDADPLTVIEFERKDAKPKADSPKQTTADEPAWKNDFYAAYALKDGEVLKRIPPPYPAARDEYLKQVAKQSEEAREKGLFWYRVDDGQLKMDGKGAVGIVDHRQTAQLRQVLDFGCLYSGVPRQEFECPEELLDRLIPGEFVFRAGAKVEDFAASLEGVLRDEMKWAVRVRVDTLEREVIVAKGLYRPKRLPDGKPDVIELDVIDPKGVAMGSIRSGTWDEFLNDISIYLRARVVGEAEVSPEQAVRWNYSYRAGGAKPDPK</sequence>
<evidence type="ECO:0000313" key="9">
    <source>
        <dbReference type="EMBL" id="QEL13269.1"/>
    </source>
</evidence>
<keyword evidence="10" id="KW-1185">Reference proteome</keyword>
<dbReference type="Gene3D" id="1.10.1740.10">
    <property type="match status" value="1"/>
</dbReference>
<evidence type="ECO:0000256" key="3">
    <source>
        <dbReference type="ARBA" id="ARBA00023082"/>
    </source>
</evidence>
<feature type="domain" description="RNA polymerase sigma factor 70 region 4 type 2" evidence="8">
    <location>
        <begin position="131"/>
        <end position="178"/>
    </location>
</feature>
<keyword evidence="4" id="KW-0238">DNA-binding</keyword>
<dbReference type="InterPro" id="IPR014284">
    <property type="entry name" value="RNA_pol_sigma-70_dom"/>
</dbReference>
<dbReference type="GO" id="GO:0006352">
    <property type="term" value="P:DNA-templated transcription initiation"/>
    <property type="evidence" value="ECO:0007669"/>
    <property type="project" value="InterPro"/>
</dbReference>
<accession>A0A5C1A2D2</accession>
<dbReference type="CDD" id="cd06171">
    <property type="entry name" value="Sigma70_r4"/>
    <property type="match status" value="1"/>
</dbReference>
<dbReference type="NCBIfam" id="TIGR02937">
    <property type="entry name" value="sigma70-ECF"/>
    <property type="match status" value="1"/>
</dbReference>
<dbReference type="InterPro" id="IPR013249">
    <property type="entry name" value="RNA_pol_sigma70_r4_t2"/>
</dbReference>
<dbReference type="SUPFAM" id="SSF88659">
    <property type="entry name" value="Sigma3 and sigma4 domains of RNA polymerase sigma factors"/>
    <property type="match status" value="1"/>
</dbReference>
<evidence type="ECO:0000256" key="4">
    <source>
        <dbReference type="ARBA" id="ARBA00023125"/>
    </source>
</evidence>
<dbReference type="OrthoDB" id="243813at2"/>
<dbReference type="AlphaFoldDB" id="A0A5C1A2D2"/>
<dbReference type="SUPFAM" id="SSF88946">
    <property type="entry name" value="Sigma2 domain of RNA polymerase sigma factors"/>
    <property type="match status" value="1"/>
</dbReference>